<proteinExistence type="predicted"/>
<evidence type="ECO:0000313" key="1">
    <source>
        <dbReference type="EMBL" id="CAA9266943.1"/>
    </source>
</evidence>
<dbReference type="EMBL" id="CADCTR010000836">
    <property type="protein sequence ID" value="CAA9266943.1"/>
    <property type="molecule type" value="Genomic_DNA"/>
</dbReference>
<dbReference type="AlphaFoldDB" id="A0A6J4J323"/>
<feature type="non-terminal residue" evidence="1">
    <location>
        <position position="26"/>
    </location>
</feature>
<gene>
    <name evidence="1" type="ORF">AVDCRST_MAG93-2453</name>
</gene>
<accession>A0A6J4J323</accession>
<feature type="non-terminal residue" evidence="1">
    <location>
        <position position="1"/>
    </location>
</feature>
<organism evidence="1">
    <name type="scientific">uncultured Chloroflexia bacterium</name>
    <dbReference type="NCBI Taxonomy" id="1672391"/>
    <lineage>
        <taxon>Bacteria</taxon>
        <taxon>Bacillati</taxon>
        <taxon>Chloroflexota</taxon>
        <taxon>Chloroflexia</taxon>
        <taxon>environmental samples</taxon>
    </lineage>
</organism>
<name>A0A6J4J323_9CHLR</name>
<sequence>RSTNVLYLSFSNQGKLQLIATQSGVV</sequence>
<reference evidence="1" key="1">
    <citation type="submission" date="2020-02" db="EMBL/GenBank/DDBJ databases">
        <authorList>
            <person name="Meier V. D."/>
        </authorList>
    </citation>
    <scope>NUCLEOTIDE SEQUENCE</scope>
    <source>
        <strain evidence="1">AVDCRST_MAG93</strain>
    </source>
</reference>
<protein>
    <submittedName>
        <fullName evidence="1">Uncharacterized protein</fullName>
    </submittedName>
</protein>